<organism evidence="3 4">
    <name type="scientific">Passalora fulva</name>
    <name type="common">Tomato leaf mold</name>
    <name type="synonym">Cladosporium fulvum</name>
    <dbReference type="NCBI Taxonomy" id="5499"/>
    <lineage>
        <taxon>Eukaryota</taxon>
        <taxon>Fungi</taxon>
        <taxon>Dikarya</taxon>
        <taxon>Ascomycota</taxon>
        <taxon>Pezizomycotina</taxon>
        <taxon>Dothideomycetes</taxon>
        <taxon>Dothideomycetidae</taxon>
        <taxon>Mycosphaerellales</taxon>
        <taxon>Mycosphaerellaceae</taxon>
        <taxon>Fulvia</taxon>
    </lineage>
</organism>
<dbReference type="GO" id="GO:0005737">
    <property type="term" value="C:cytoplasm"/>
    <property type="evidence" value="ECO:0007669"/>
    <property type="project" value="TreeGrafter"/>
</dbReference>
<dbReference type="Pfam" id="PF02230">
    <property type="entry name" value="Abhydrolase_2"/>
    <property type="match status" value="1"/>
</dbReference>
<dbReference type="InterPro" id="IPR029058">
    <property type="entry name" value="AB_hydrolase_fold"/>
</dbReference>
<reference evidence="3" key="2">
    <citation type="journal article" date="2022" name="Microb. Genom.">
        <title>A chromosome-scale genome assembly of the tomato pathogen Cladosporium fulvum reveals a compartmentalized genome architecture and the presence of a dispensable chromosome.</title>
        <authorList>
            <person name="Zaccaron A.Z."/>
            <person name="Chen L.H."/>
            <person name="Samaras A."/>
            <person name="Stergiopoulos I."/>
        </authorList>
    </citation>
    <scope>NUCLEOTIDE SEQUENCE</scope>
    <source>
        <strain evidence="3">Race5_Kim</strain>
    </source>
</reference>
<dbReference type="SUPFAM" id="SSF53474">
    <property type="entry name" value="alpha/beta-Hydrolases"/>
    <property type="match status" value="1"/>
</dbReference>
<dbReference type="GeneID" id="71994472"/>
<dbReference type="Gene3D" id="3.40.50.1820">
    <property type="entry name" value="alpha/beta hydrolase"/>
    <property type="match status" value="1"/>
</dbReference>
<dbReference type="OrthoDB" id="5422863at2759"/>
<dbReference type="GO" id="GO:0008474">
    <property type="term" value="F:palmitoyl-(protein) hydrolase activity"/>
    <property type="evidence" value="ECO:0007669"/>
    <property type="project" value="TreeGrafter"/>
</dbReference>
<dbReference type="PANTHER" id="PTHR10655">
    <property type="entry name" value="LYSOPHOSPHOLIPASE-RELATED"/>
    <property type="match status" value="1"/>
</dbReference>
<gene>
    <name evidence="3" type="ORF">CLAFUR5_14594</name>
</gene>
<dbReference type="EMBL" id="CP090175">
    <property type="protein sequence ID" value="UJO25147.1"/>
    <property type="molecule type" value="Genomic_DNA"/>
</dbReference>
<dbReference type="AlphaFoldDB" id="A0A9Q8PML0"/>
<dbReference type="PANTHER" id="PTHR10655:SF63">
    <property type="entry name" value="PHOSPHOLIPASE_CARBOXYLESTERASE_THIOESTERASE DOMAIN-CONTAINING PROTEIN"/>
    <property type="match status" value="1"/>
</dbReference>
<dbReference type="RefSeq" id="XP_047769513.1">
    <property type="nucleotide sequence ID" value="XM_047913742.1"/>
</dbReference>
<dbReference type="InterPro" id="IPR003140">
    <property type="entry name" value="PLipase/COase/thioEstase"/>
</dbReference>
<comment type="similarity">
    <text evidence="1">Belongs to the AB hydrolase superfamily. AB hydrolase 2 family.</text>
</comment>
<evidence type="ECO:0000313" key="4">
    <source>
        <dbReference type="Proteomes" id="UP000756132"/>
    </source>
</evidence>
<evidence type="ECO:0000259" key="2">
    <source>
        <dbReference type="Pfam" id="PF02230"/>
    </source>
</evidence>
<dbReference type="Proteomes" id="UP000756132">
    <property type="component" value="Chromosome 13"/>
</dbReference>
<dbReference type="GO" id="GO:0052689">
    <property type="term" value="F:carboxylic ester hydrolase activity"/>
    <property type="evidence" value="ECO:0007669"/>
    <property type="project" value="TreeGrafter"/>
</dbReference>
<accession>A0A9Q8PML0</accession>
<protein>
    <submittedName>
        <fullName evidence="3">Carboxylesterase</fullName>
    </submittedName>
</protein>
<proteinExistence type="inferred from homology"/>
<dbReference type="KEGG" id="ffu:CLAFUR5_14594"/>
<dbReference type="SUPFAM" id="SSF51726">
    <property type="entry name" value="UROD/MetE-like"/>
    <property type="match status" value="1"/>
</dbReference>
<dbReference type="InterPro" id="IPR050565">
    <property type="entry name" value="LYPA1-2/EST-like"/>
</dbReference>
<dbReference type="InterPro" id="IPR038071">
    <property type="entry name" value="UROD/MetE-like_sf"/>
</dbReference>
<evidence type="ECO:0000313" key="3">
    <source>
        <dbReference type="EMBL" id="UJO25147.1"/>
    </source>
</evidence>
<feature type="domain" description="Phospholipase/carboxylesterase/thioesterase" evidence="2">
    <location>
        <begin position="365"/>
        <end position="489"/>
    </location>
</feature>
<reference evidence="3" key="1">
    <citation type="submission" date="2021-12" db="EMBL/GenBank/DDBJ databases">
        <authorList>
            <person name="Zaccaron A."/>
            <person name="Stergiopoulos I."/>
        </authorList>
    </citation>
    <scope>NUCLEOTIDE SEQUENCE</scope>
    <source>
        <strain evidence="3">Race5_Kim</strain>
    </source>
</reference>
<name>A0A9Q8PML0_PASFU</name>
<evidence type="ECO:0000256" key="1">
    <source>
        <dbReference type="ARBA" id="ARBA00006499"/>
    </source>
</evidence>
<keyword evidence="4" id="KW-1185">Reference proteome</keyword>
<sequence>MTLANESFAHATGYAHHQHEHHITGAHLIGSVPLPDAEAVFRQCAANLPARLKRIPDGETGDRQLFTTFQAQLFGIYPPMMTEFVHNAPIQDKHFTPEQIQEGIDILTKVDLHTGYDDVAIESYAIFRRLKDEGVIPLDVKFQVSLPSIPNVIGPFVQHAFQAIVEPIYEAALFRAIRRIQERIPHEDLAIQIDIALDTAYWEALNPDTVRENSGLEWFRPWFKGDVKQYQTDYIVRFISQVDDDVEVGLHNCYGDMQHQHWHEPASLAVVVERALWVYSASPRKINFFHCPVPKSAEGHIDAYLDPLKYLLPVLRQHETDLYLGLVHEHKPDLTKKYIAAAKKVVPIFGVAAECGGGRTPWEDFEDVLKISKDVSEPVVVVDAASTHRSKYFNNAVINQWFDSPPVQDQGHCQDEDCHVDGLKESRTYLKNLVDAEVAVVGAKNVFIGGFSQGCAMALHFLLSSEGELGGFVGMSGWMPMVQSLEKTLEQEEDAPTSVCNFVRETMGLRPLEVAPYLATPVLLGHGTLDDIVILSKGQRAAAFLRDLGMQVTWKEYAIGHCYEVSRQIDDIVAFLQRRGRV</sequence>